<protein>
    <submittedName>
        <fullName evidence="1">Uncharacterized protein</fullName>
    </submittedName>
</protein>
<reference evidence="1" key="1">
    <citation type="journal article" date="2021" name="New Phytol.">
        <title>Evolutionary innovations through gain and loss of genes in the ectomycorrhizal Boletales.</title>
        <authorList>
            <person name="Wu G."/>
            <person name="Miyauchi S."/>
            <person name="Morin E."/>
            <person name="Kuo A."/>
            <person name="Drula E."/>
            <person name="Varga T."/>
            <person name="Kohler A."/>
            <person name="Feng B."/>
            <person name="Cao Y."/>
            <person name="Lipzen A."/>
            <person name="Daum C."/>
            <person name="Hundley H."/>
            <person name="Pangilinan J."/>
            <person name="Johnson J."/>
            <person name="Barry K."/>
            <person name="LaButti K."/>
            <person name="Ng V."/>
            <person name="Ahrendt S."/>
            <person name="Min B."/>
            <person name="Choi I.G."/>
            <person name="Park H."/>
            <person name="Plett J.M."/>
            <person name="Magnuson J."/>
            <person name="Spatafora J.W."/>
            <person name="Nagy L.G."/>
            <person name="Henrissat B."/>
            <person name="Grigoriev I.V."/>
            <person name="Yang Z.L."/>
            <person name="Xu J."/>
            <person name="Martin F.M."/>
        </authorList>
    </citation>
    <scope>NUCLEOTIDE SEQUENCE</scope>
    <source>
        <strain evidence="1">ATCC 28755</strain>
    </source>
</reference>
<organism evidence="1 2">
    <name type="scientific">Hygrophoropsis aurantiaca</name>
    <dbReference type="NCBI Taxonomy" id="72124"/>
    <lineage>
        <taxon>Eukaryota</taxon>
        <taxon>Fungi</taxon>
        <taxon>Dikarya</taxon>
        <taxon>Basidiomycota</taxon>
        <taxon>Agaricomycotina</taxon>
        <taxon>Agaricomycetes</taxon>
        <taxon>Agaricomycetidae</taxon>
        <taxon>Boletales</taxon>
        <taxon>Coniophorineae</taxon>
        <taxon>Hygrophoropsidaceae</taxon>
        <taxon>Hygrophoropsis</taxon>
    </lineage>
</organism>
<accession>A0ACB7ZSQ2</accession>
<gene>
    <name evidence="1" type="ORF">BJ138DRAFT_1138605</name>
</gene>
<comment type="caution">
    <text evidence="1">The sequence shown here is derived from an EMBL/GenBank/DDBJ whole genome shotgun (WGS) entry which is preliminary data.</text>
</comment>
<proteinExistence type="predicted"/>
<dbReference type="Proteomes" id="UP000790377">
    <property type="component" value="Unassembled WGS sequence"/>
</dbReference>
<name>A0ACB7ZSQ2_9AGAM</name>
<dbReference type="EMBL" id="MU268595">
    <property type="protein sequence ID" value="KAH7904130.1"/>
    <property type="molecule type" value="Genomic_DNA"/>
</dbReference>
<evidence type="ECO:0000313" key="1">
    <source>
        <dbReference type="EMBL" id="KAH7904130.1"/>
    </source>
</evidence>
<sequence length="136" mass="15845">MLKRLHPWINNFNDLILFLLQCNMDIKYIGSGEAAKALVYYVTDYISKMELQTHVGLVALLYAIKSNNAKFDGDFDSSLLQKDRNLITKTVNAIMSRQEMSHQQIMAYFVNDGPGDFYTSHKFELLHYRFDHRCGR</sequence>
<keyword evidence="2" id="KW-1185">Reference proteome</keyword>
<evidence type="ECO:0000313" key="2">
    <source>
        <dbReference type="Proteomes" id="UP000790377"/>
    </source>
</evidence>